<proteinExistence type="predicted"/>
<accession>A0ACB8SLN4</accession>
<evidence type="ECO:0000313" key="1">
    <source>
        <dbReference type="EMBL" id="KAI0057183.1"/>
    </source>
</evidence>
<keyword evidence="2" id="KW-1185">Reference proteome</keyword>
<name>A0ACB8SLN4_9AGAM</name>
<dbReference type="Proteomes" id="UP000814140">
    <property type="component" value="Unassembled WGS sequence"/>
</dbReference>
<sequence length="174" mass="19504">MELGRGRTNRGLHTPPSGELACPTRATPDWVRAARTIRRCAICFALSVVSIASQKGLKAKRGSGQSRSPRASEVDSDLQSHPSKRRRLDALRNTDEPSSQIEGYPHRPRSPQETPRSSSLPGENSTGRLPLYLRSCIFLRSSRIHSRCRHGRTRGYTSRRKEFLVLNVYVPDQA</sequence>
<reference evidence="1" key="2">
    <citation type="journal article" date="2022" name="New Phytol.">
        <title>Evolutionary transition to the ectomycorrhizal habit in the genomes of a hyperdiverse lineage of mushroom-forming fungi.</title>
        <authorList>
            <person name="Looney B."/>
            <person name="Miyauchi S."/>
            <person name="Morin E."/>
            <person name="Drula E."/>
            <person name="Courty P.E."/>
            <person name="Kohler A."/>
            <person name="Kuo A."/>
            <person name="LaButti K."/>
            <person name="Pangilinan J."/>
            <person name="Lipzen A."/>
            <person name="Riley R."/>
            <person name="Andreopoulos W."/>
            <person name="He G."/>
            <person name="Johnson J."/>
            <person name="Nolan M."/>
            <person name="Tritt A."/>
            <person name="Barry K.W."/>
            <person name="Grigoriev I.V."/>
            <person name="Nagy L.G."/>
            <person name="Hibbett D."/>
            <person name="Henrissat B."/>
            <person name="Matheny P.B."/>
            <person name="Labbe J."/>
            <person name="Martin F.M."/>
        </authorList>
    </citation>
    <scope>NUCLEOTIDE SEQUENCE</scope>
    <source>
        <strain evidence="1">HHB10654</strain>
    </source>
</reference>
<evidence type="ECO:0000313" key="2">
    <source>
        <dbReference type="Proteomes" id="UP000814140"/>
    </source>
</evidence>
<organism evidence="1 2">
    <name type="scientific">Artomyces pyxidatus</name>
    <dbReference type="NCBI Taxonomy" id="48021"/>
    <lineage>
        <taxon>Eukaryota</taxon>
        <taxon>Fungi</taxon>
        <taxon>Dikarya</taxon>
        <taxon>Basidiomycota</taxon>
        <taxon>Agaricomycotina</taxon>
        <taxon>Agaricomycetes</taxon>
        <taxon>Russulales</taxon>
        <taxon>Auriscalpiaceae</taxon>
        <taxon>Artomyces</taxon>
    </lineage>
</organism>
<gene>
    <name evidence="1" type="ORF">BV25DRAFT_1454957</name>
</gene>
<comment type="caution">
    <text evidence="1">The sequence shown here is derived from an EMBL/GenBank/DDBJ whole genome shotgun (WGS) entry which is preliminary data.</text>
</comment>
<protein>
    <submittedName>
        <fullName evidence="1">Uncharacterized protein</fullName>
    </submittedName>
</protein>
<reference evidence="1" key="1">
    <citation type="submission" date="2021-03" db="EMBL/GenBank/DDBJ databases">
        <authorList>
            <consortium name="DOE Joint Genome Institute"/>
            <person name="Ahrendt S."/>
            <person name="Looney B.P."/>
            <person name="Miyauchi S."/>
            <person name="Morin E."/>
            <person name="Drula E."/>
            <person name="Courty P.E."/>
            <person name="Chicoki N."/>
            <person name="Fauchery L."/>
            <person name="Kohler A."/>
            <person name="Kuo A."/>
            <person name="Labutti K."/>
            <person name="Pangilinan J."/>
            <person name="Lipzen A."/>
            <person name="Riley R."/>
            <person name="Andreopoulos W."/>
            <person name="He G."/>
            <person name="Johnson J."/>
            <person name="Barry K.W."/>
            <person name="Grigoriev I.V."/>
            <person name="Nagy L."/>
            <person name="Hibbett D."/>
            <person name="Henrissat B."/>
            <person name="Matheny P.B."/>
            <person name="Labbe J."/>
            <person name="Martin F."/>
        </authorList>
    </citation>
    <scope>NUCLEOTIDE SEQUENCE</scope>
    <source>
        <strain evidence="1">HHB10654</strain>
    </source>
</reference>
<dbReference type="EMBL" id="MU277251">
    <property type="protein sequence ID" value="KAI0057183.1"/>
    <property type="molecule type" value="Genomic_DNA"/>
</dbReference>